<evidence type="ECO:0000256" key="3">
    <source>
        <dbReference type="ARBA" id="ARBA00023125"/>
    </source>
</evidence>
<keyword evidence="2" id="KW-0805">Transcription regulation</keyword>
<evidence type="ECO:0000313" key="7">
    <source>
        <dbReference type="Proteomes" id="UP000029995"/>
    </source>
</evidence>
<dbReference type="AlphaFoldDB" id="A0A0A0D3Z1"/>
<evidence type="ECO:0000256" key="4">
    <source>
        <dbReference type="ARBA" id="ARBA00023163"/>
    </source>
</evidence>
<dbReference type="GO" id="GO:0003700">
    <property type="term" value="F:DNA-binding transcription factor activity"/>
    <property type="evidence" value="ECO:0007669"/>
    <property type="project" value="InterPro"/>
</dbReference>
<dbReference type="Proteomes" id="UP000029995">
    <property type="component" value="Unassembled WGS sequence"/>
</dbReference>
<dbReference type="EMBL" id="JANX01000188">
    <property type="protein sequence ID" value="KGM33401.1"/>
    <property type="molecule type" value="Genomic_DNA"/>
</dbReference>
<dbReference type="InterPro" id="IPR000847">
    <property type="entry name" value="LysR_HTH_N"/>
</dbReference>
<dbReference type="PANTHER" id="PTHR30537">
    <property type="entry name" value="HTH-TYPE TRANSCRIPTIONAL REGULATOR"/>
    <property type="match status" value="1"/>
</dbReference>
<dbReference type="PANTHER" id="PTHR30537:SF26">
    <property type="entry name" value="GLYCINE CLEAVAGE SYSTEM TRANSCRIPTIONAL ACTIVATOR"/>
    <property type="match status" value="1"/>
</dbReference>
<dbReference type="GO" id="GO:0043565">
    <property type="term" value="F:sequence-specific DNA binding"/>
    <property type="evidence" value="ECO:0007669"/>
    <property type="project" value="TreeGrafter"/>
</dbReference>
<evidence type="ECO:0000313" key="6">
    <source>
        <dbReference type="EMBL" id="KGM33401.1"/>
    </source>
</evidence>
<dbReference type="CDD" id="cd08432">
    <property type="entry name" value="PBP2_GcdR_TrpI_HvrB_AmpR_like"/>
    <property type="match status" value="1"/>
</dbReference>
<keyword evidence="3" id="KW-0238">DNA-binding</keyword>
<feature type="domain" description="HTH lysR-type" evidence="5">
    <location>
        <begin position="7"/>
        <end position="64"/>
    </location>
</feature>
<protein>
    <recommendedName>
        <fullName evidence="5">HTH lysR-type domain-containing protein</fullName>
    </recommendedName>
</protein>
<dbReference type="SUPFAM" id="SSF53850">
    <property type="entry name" value="Periplasmic binding protein-like II"/>
    <property type="match status" value="1"/>
</dbReference>
<proteinExistence type="inferred from homology"/>
<evidence type="ECO:0000256" key="1">
    <source>
        <dbReference type="ARBA" id="ARBA00009437"/>
    </source>
</evidence>
<evidence type="ECO:0000259" key="5">
    <source>
        <dbReference type="PROSITE" id="PS50931"/>
    </source>
</evidence>
<dbReference type="PROSITE" id="PS50931">
    <property type="entry name" value="HTH_LYSR"/>
    <property type="match status" value="1"/>
</dbReference>
<name>A0A0A0D3Z1_9PROT</name>
<accession>A0A0A0D3Z1</accession>
<dbReference type="RefSeq" id="WP_034839088.1">
    <property type="nucleotide sequence ID" value="NZ_JANX01000188.1"/>
</dbReference>
<dbReference type="Gene3D" id="3.40.190.10">
    <property type="entry name" value="Periplasmic binding protein-like II"/>
    <property type="match status" value="2"/>
</dbReference>
<comment type="caution">
    <text evidence="6">The sequence shown here is derived from an EMBL/GenBank/DDBJ whole genome shotgun (WGS) entry which is preliminary data.</text>
</comment>
<comment type="similarity">
    <text evidence="1">Belongs to the LysR transcriptional regulatory family.</text>
</comment>
<dbReference type="OrthoDB" id="7328368at2"/>
<reference evidence="6 7" key="1">
    <citation type="submission" date="2014-01" db="EMBL/GenBank/DDBJ databases">
        <title>Genome sequence determination for a cystic fibrosis isolate, Inquilinus limosus.</title>
        <authorList>
            <person name="Pino M."/>
            <person name="Di Conza J."/>
            <person name="Gutkind G."/>
        </authorList>
    </citation>
    <scope>NUCLEOTIDE SEQUENCE [LARGE SCALE GENOMIC DNA]</scope>
    <source>
        <strain evidence="6 7">MP06</strain>
    </source>
</reference>
<dbReference type="InterPro" id="IPR058163">
    <property type="entry name" value="LysR-type_TF_proteobact-type"/>
</dbReference>
<evidence type="ECO:0000256" key="2">
    <source>
        <dbReference type="ARBA" id="ARBA00023015"/>
    </source>
</evidence>
<dbReference type="SUPFAM" id="SSF46785">
    <property type="entry name" value="Winged helix' DNA-binding domain"/>
    <property type="match status" value="1"/>
</dbReference>
<gene>
    <name evidence="6" type="ORF">P409_16010</name>
</gene>
<keyword evidence="4" id="KW-0804">Transcription</keyword>
<sequence length="303" mass="31928">MPSPFPIPLNALRAIAVVARGGSLSAAAKELGVTPGAVSQHIRRAEARLGVLLFERAPAGLVPTPDLQRIQPMLDAGFRMLADAIGALAAERAGILTVTAGSAFAARWLVPRLARFTGAHPEIELRFVATAATIDLAASDVDCAIRMGRGGWVGVLAEKLVPQTVFPVCSPALAQCLKHPADLGSVPVIRDEGSLISWAEWFAAAGVAAPPRLSGPSYTDPIPALEAALAGQGVFMAWQLVAADALADGRLVRPFPVAAPTEIAYWFVTTEAKARQRKVQLFRAWLEAELSAKRARPVSGVWG</sequence>
<dbReference type="InterPro" id="IPR036390">
    <property type="entry name" value="WH_DNA-bd_sf"/>
</dbReference>
<dbReference type="Gene3D" id="1.10.10.10">
    <property type="entry name" value="Winged helix-like DNA-binding domain superfamily/Winged helix DNA-binding domain"/>
    <property type="match status" value="1"/>
</dbReference>
<dbReference type="Pfam" id="PF03466">
    <property type="entry name" value="LysR_substrate"/>
    <property type="match status" value="1"/>
</dbReference>
<dbReference type="Pfam" id="PF00126">
    <property type="entry name" value="HTH_1"/>
    <property type="match status" value="1"/>
</dbReference>
<organism evidence="6 7">
    <name type="scientific">Inquilinus limosus MP06</name>
    <dbReference type="NCBI Taxonomy" id="1398085"/>
    <lineage>
        <taxon>Bacteria</taxon>
        <taxon>Pseudomonadati</taxon>
        <taxon>Pseudomonadota</taxon>
        <taxon>Alphaproteobacteria</taxon>
        <taxon>Rhodospirillales</taxon>
        <taxon>Rhodospirillaceae</taxon>
        <taxon>Inquilinus</taxon>
    </lineage>
</organism>
<dbReference type="InterPro" id="IPR036388">
    <property type="entry name" value="WH-like_DNA-bd_sf"/>
</dbReference>
<dbReference type="GO" id="GO:0006351">
    <property type="term" value="P:DNA-templated transcription"/>
    <property type="evidence" value="ECO:0007669"/>
    <property type="project" value="TreeGrafter"/>
</dbReference>
<dbReference type="InterPro" id="IPR005119">
    <property type="entry name" value="LysR_subst-bd"/>
</dbReference>